<dbReference type="AlphaFoldDB" id="A0A6G0Z2T9"/>
<accession>A0A6G0Z2T9</accession>
<evidence type="ECO:0000313" key="2">
    <source>
        <dbReference type="Proteomes" id="UP000478052"/>
    </source>
</evidence>
<keyword evidence="2" id="KW-1185">Reference proteome</keyword>
<reference evidence="1 2" key="1">
    <citation type="submission" date="2019-08" db="EMBL/GenBank/DDBJ databases">
        <title>Whole genome of Aphis craccivora.</title>
        <authorList>
            <person name="Voronova N.V."/>
            <person name="Shulinski R.S."/>
            <person name="Bandarenka Y.V."/>
            <person name="Zhorov D.G."/>
            <person name="Warner D."/>
        </authorList>
    </citation>
    <scope>NUCLEOTIDE SEQUENCE [LARGE SCALE GENOMIC DNA]</scope>
    <source>
        <strain evidence="1">180601</strain>
        <tissue evidence="1">Whole Body</tissue>
    </source>
</reference>
<protein>
    <submittedName>
        <fullName evidence="1">Histone H2B</fullName>
    </submittedName>
</protein>
<name>A0A6G0Z2T9_APHCR</name>
<gene>
    <name evidence="1" type="ORF">FWK35_00004992</name>
</gene>
<dbReference type="EMBL" id="VUJU01001518">
    <property type="protein sequence ID" value="KAF0764928.1"/>
    <property type="molecule type" value="Genomic_DNA"/>
</dbReference>
<comment type="caution">
    <text evidence="1">The sequence shown here is derived from an EMBL/GenBank/DDBJ whole genome shotgun (WGS) entry which is preliminary data.</text>
</comment>
<dbReference type="Proteomes" id="UP000478052">
    <property type="component" value="Unassembled WGS sequence"/>
</dbReference>
<proteinExistence type="predicted"/>
<evidence type="ECO:0000313" key="1">
    <source>
        <dbReference type="EMBL" id="KAF0764928.1"/>
    </source>
</evidence>
<sequence>MYDNLLRTDTGGNAKGMSLTTLVAFSDDVALVATGHTSHILETVCNNTLDIVSECMRRAVL</sequence>
<organism evidence="1 2">
    <name type="scientific">Aphis craccivora</name>
    <name type="common">Cowpea aphid</name>
    <dbReference type="NCBI Taxonomy" id="307492"/>
    <lineage>
        <taxon>Eukaryota</taxon>
        <taxon>Metazoa</taxon>
        <taxon>Ecdysozoa</taxon>
        <taxon>Arthropoda</taxon>
        <taxon>Hexapoda</taxon>
        <taxon>Insecta</taxon>
        <taxon>Pterygota</taxon>
        <taxon>Neoptera</taxon>
        <taxon>Paraneoptera</taxon>
        <taxon>Hemiptera</taxon>
        <taxon>Sternorrhyncha</taxon>
        <taxon>Aphidomorpha</taxon>
        <taxon>Aphidoidea</taxon>
        <taxon>Aphididae</taxon>
        <taxon>Aphidini</taxon>
        <taxon>Aphis</taxon>
        <taxon>Aphis</taxon>
    </lineage>
</organism>